<dbReference type="EMBL" id="JADPUN010000093">
    <property type="protein sequence ID" value="MBF9128862.1"/>
    <property type="molecule type" value="Genomic_DNA"/>
</dbReference>
<dbReference type="RefSeq" id="WP_196200511.1">
    <property type="nucleotide sequence ID" value="NZ_JADPUN010000093.1"/>
</dbReference>
<protein>
    <submittedName>
        <fullName evidence="1">Uncharacterized protein</fullName>
    </submittedName>
</protein>
<evidence type="ECO:0000313" key="2">
    <source>
        <dbReference type="Proteomes" id="UP000638560"/>
    </source>
</evidence>
<reference evidence="1 2" key="1">
    <citation type="submission" date="2020-11" db="EMBL/GenBank/DDBJ databases">
        <title>A novel isolate from a Black sea contaminated sediment with potential to produce alkanes: Plantactinospora alkalitolerans sp. nov.</title>
        <authorList>
            <person name="Carro L."/>
            <person name="Veyisoglu A."/>
            <person name="Guven K."/>
            <person name="Schumann P."/>
            <person name="Klenk H.-P."/>
            <person name="Sahin N."/>
        </authorList>
    </citation>
    <scope>NUCLEOTIDE SEQUENCE [LARGE SCALE GENOMIC DNA]</scope>
    <source>
        <strain evidence="1 2">S1510</strain>
    </source>
</reference>
<keyword evidence="2" id="KW-1185">Reference proteome</keyword>
<evidence type="ECO:0000313" key="1">
    <source>
        <dbReference type="EMBL" id="MBF9128862.1"/>
    </source>
</evidence>
<gene>
    <name evidence="1" type="ORF">I0C86_07665</name>
</gene>
<sequence>MARIPALEPPFTPDVGAQLATMMPAGMRRVSPHTCARCGYEYGWGVHVMVFADRSGLTPAEITSLTCGSPDDPCWTTGREAMMIRMVDALHDSSDVNDELRRGARELVDERFADVTAG</sequence>
<accession>A0ABS0GSJ4</accession>
<organism evidence="1 2">
    <name type="scientific">Plantactinospora alkalitolerans</name>
    <dbReference type="NCBI Taxonomy" id="2789879"/>
    <lineage>
        <taxon>Bacteria</taxon>
        <taxon>Bacillati</taxon>
        <taxon>Actinomycetota</taxon>
        <taxon>Actinomycetes</taxon>
        <taxon>Micromonosporales</taxon>
        <taxon>Micromonosporaceae</taxon>
        <taxon>Plantactinospora</taxon>
    </lineage>
</organism>
<proteinExistence type="predicted"/>
<comment type="caution">
    <text evidence="1">The sequence shown here is derived from an EMBL/GenBank/DDBJ whole genome shotgun (WGS) entry which is preliminary data.</text>
</comment>
<dbReference type="Proteomes" id="UP000638560">
    <property type="component" value="Unassembled WGS sequence"/>
</dbReference>
<name>A0ABS0GSJ4_9ACTN</name>